<dbReference type="Proteomes" id="UP000789366">
    <property type="component" value="Unassembled WGS sequence"/>
</dbReference>
<name>A0ACA9QG10_9GLOM</name>
<evidence type="ECO:0000313" key="2">
    <source>
        <dbReference type="Proteomes" id="UP000789366"/>
    </source>
</evidence>
<gene>
    <name evidence="1" type="ORF">SPELUC_LOCUS14312</name>
</gene>
<feature type="non-terminal residue" evidence="1">
    <location>
        <position position="1"/>
    </location>
</feature>
<dbReference type="EMBL" id="CAJVPW010041569">
    <property type="protein sequence ID" value="CAG8748527.1"/>
    <property type="molecule type" value="Genomic_DNA"/>
</dbReference>
<comment type="caution">
    <text evidence="1">The sequence shown here is derived from an EMBL/GenBank/DDBJ whole genome shotgun (WGS) entry which is preliminary data.</text>
</comment>
<organism evidence="1 2">
    <name type="scientific">Cetraspora pellucida</name>
    <dbReference type="NCBI Taxonomy" id="1433469"/>
    <lineage>
        <taxon>Eukaryota</taxon>
        <taxon>Fungi</taxon>
        <taxon>Fungi incertae sedis</taxon>
        <taxon>Mucoromycota</taxon>
        <taxon>Glomeromycotina</taxon>
        <taxon>Glomeromycetes</taxon>
        <taxon>Diversisporales</taxon>
        <taxon>Gigasporaceae</taxon>
        <taxon>Cetraspora</taxon>
    </lineage>
</organism>
<evidence type="ECO:0000313" key="1">
    <source>
        <dbReference type="EMBL" id="CAG8748527.1"/>
    </source>
</evidence>
<keyword evidence="2" id="KW-1185">Reference proteome</keyword>
<proteinExistence type="predicted"/>
<protein>
    <submittedName>
        <fullName evidence="1">8367_t:CDS:1</fullName>
    </submittedName>
</protein>
<reference evidence="1" key="1">
    <citation type="submission" date="2021-06" db="EMBL/GenBank/DDBJ databases">
        <authorList>
            <person name="Kallberg Y."/>
            <person name="Tangrot J."/>
            <person name="Rosling A."/>
        </authorList>
    </citation>
    <scope>NUCLEOTIDE SEQUENCE</scope>
    <source>
        <strain evidence="1">28 12/20/2015</strain>
    </source>
</reference>
<sequence>VIAFLATIWNELELDKELNNEKPVSNHIPGDKPLDPYDDKRYIGELYEKEVRYLIILELIALKTFDEDQTPTDDKQDEDSCSIEEDKTVLEKERK</sequence>
<accession>A0ACA9QG10</accession>